<dbReference type="InterPro" id="IPR007318">
    <property type="entry name" value="Phopholipid_MeTrfase"/>
</dbReference>
<dbReference type="Proteomes" id="UP001169760">
    <property type="component" value="Unassembled WGS sequence"/>
</dbReference>
<dbReference type="AlphaFoldDB" id="A0AAW7X1F9"/>
<evidence type="ECO:0000256" key="2">
    <source>
        <dbReference type="ARBA" id="ARBA00022692"/>
    </source>
</evidence>
<keyword evidence="6" id="KW-0489">Methyltransferase</keyword>
<feature type="transmembrane region" description="Helical" evidence="5">
    <location>
        <begin position="29"/>
        <end position="53"/>
    </location>
</feature>
<accession>A0AAW7X1F9</accession>
<evidence type="ECO:0000256" key="4">
    <source>
        <dbReference type="ARBA" id="ARBA00023136"/>
    </source>
</evidence>
<dbReference type="Gene3D" id="1.20.120.1630">
    <property type="match status" value="1"/>
</dbReference>
<evidence type="ECO:0000313" key="7">
    <source>
        <dbReference type="Proteomes" id="UP001169760"/>
    </source>
</evidence>
<dbReference type="GO" id="GO:0012505">
    <property type="term" value="C:endomembrane system"/>
    <property type="evidence" value="ECO:0007669"/>
    <property type="project" value="UniProtKB-SubCell"/>
</dbReference>
<protein>
    <submittedName>
        <fullName evidence="6">Isoprenylcysteine carboxylmethyltransferase family protein</fullName>
        <ecNumber evidence="6">2.1.1.100</ecNumber>
        <ecNumber evidence="6">2.1.1.334</ecNumber>
    </submittedName>
</protein>
<keyword evidence="6" id="KW-0808">Transferase</keyword>
<comment type="subcellular location">
    <subcellularLocation>
        <location evidence="1">Endomembrane system</location>
        <topology evidence="1">Multi-pass membrane protein</topology>
    </subcellularLocation>
</comment>
<comment type="caution">
    <text evidence="6">The sequence shown here is derived from an EMBL/GenBank/DDBJ whole genome shotgun (WGS) entry which is preliminary data.</text>
</comment>
<dbReference type="PANTHER" id="PTHR12714">
    <property type="entry name" value="PROTEIN-S ISOPRENYLCYSTEINE O-METHYLTRANSFERASE"/>
    <property type="match status" value="1"/>
</dbReference>
<dbReference type="EMBL" id="JAUOPB010000001">
    <property type="protein sequence ID" value="MDO6421164.1"/>
    <property type="molecule type" value="Genomic_DNA"/>
</dbReference>
<organism evidence="6 7">
    <name type="scientific">Saccharophagus degradans</name>
    <dbReference type="NCBI Taxonomy" id="86304"/>
    <lineage>
        <taxon>Bacteria</taxon>
        <taxon>Pseudomonadati</taxon>
        <taxon>Pseudomonadota</taxon>
        <taxon>Gammaproteobacteria</taxon>
        <taxon>Cellvibrionales</taxon>
        <taxon>Cellvibrionaceae</taxon>
        <taxon>Saccharophagus</taxon>
    </lineage>
</organism>
<gene>
    <name evidence="6" type="ORF">Q4521_01630</name>
</gene>
<evidence type="ECO:0000256" key="1">
    <source>
        <dbReference type="ARBA" id="ARBA00004127"/>
    </source>
</evidence>
<dbReference type="EC" id="2.1.1.334" evidence="6"/>
<proteinExistence type="predicted"/>
<keyword evidence="3 5" id="KW-1133">Transmembrane helix</keyword>
<name>A0AAW7X1F9_9GAMM</name>
<dbReference type="Pfam" id="PF04191">
    <property type="entry name" value="PEMT"/>
    <property type="match status" value="1"/>
</dbReference>
<dbReference type="GO" id="GO:0032259">
    <property type="term" value="P:methylation"/>
    <property type="evidence" value="ECO:0007669"/>
    <property type="project" value="UniProtKB-KW"/>
</dbReference>
<evidence type="ECO:0000256" key="5">
    <source>
        <dbReference type="SAM" id="Phobius"/>
    </source>
</evidence>
<dbReference type="EC" id="2.1.1.100" evidence="6"/>
<evidence type="ECO:0000313" key="6">
    <source>
        <dbReference type="EMBL" id="MDO6421164.1"/>
    </source>
</evidence>
<evidence type="ECO:0000256" key="3">
    <source>
        <dbReference type="ARBA" id="ARBA00022989"/>
    </source>
</evidence>
<feature type="transmembrane region" description="Helical" evidence="5">
    <location>
        <begin position="88"/>
        <end position="114"/>
    </location>
</feature>
<reference evidence="6" key="1">
    <citation type="submission" date="2023-07" db="EMBL/GenBank/DDBJ databases">
        <title>Genome content predicts the carbon catabolic preferences of heterotrophic bacteria.</title>
        <authorList>
            <person name="Gralka M."/>
        </authorList>
    </citation>
    <scope>NUCLEOTIDE SEQUENCE</scope>
    <source>
        <strain evidence="6">I3M17_2</strain>
    </source>
</reference>
<keyword evidence="4 5" id="KW-0472">Membrane</keyword>
<keyword evidence="2 5" id="KW-0812">Transmembrane</keyword>
<dbReference type="PANTHER" id="PTHR12714:SF24">
    <property type="entry name" value="SLR1182 PROTEIN"/>
    <property type="match status" value="1"/>
</dbReference>
<sequence length="146" mass="16744">MLAFCLLIELCFHIPLFCPVNLTLFIPSVALYTASLSIVLVGASVILAGAYLFKKHQTTVNPMHPERSSALVQTGVYRFTRNPMYLGMLLIILAYLLLRFSFVGLVLPIVFVFLMTHMQIKPEEEMLAKLFGDTYLQYLQRVRRWL</sequence>
<dbReference type="GO" id="GO:0004671">
    <property type="term" value="F:protein C-terminal S-isoprenylcysteine carboxyl O-methyltransferase activity"/>
    <property type="evidence" value="ECO:0007669"/>
    <property type="project" value="UniProtKB-EC"/>
</dbReference>